<dbReference type="CDD" id="cd08690">
    <property type="entry name" value="C2_Freud-1"/>
    <property type="match status" value="1"/>
</dbReference>
<dbReference type="InterPro" id="IPR000008">
    <property type="entry name" value="C2_dom"/>
</dbReference>
<gene>
    <name evidence="2" type="ORF">HICCMSTLAB_LOCUS14031</name>
</gene>
<accession>A0A8J2HUM5</accession>
<evidence type="ECO:0000313" key="3">
    <source>
        <dbReference type="Proteomes" id="UP000786811"/>
    </source>
</evidence>
<dbReference type="Pfam" id="PF00168">
    <property type="entry name" value="C2"/>
    <property type="match status" value="1"/>
</dbReference>
<dbReference type="PROSITE" id="PS50004">
    <property type="entry name" value="C2"/>
    <property type="match status" value="1"/>
</dbReference>
<reference evidence="2" key="1">
    <citation type="submission" date="2021-04" db="EMBL/GenBank/DDBJ databases">
        <authorList>
            <person name="Chebbi M.A.C M."/>
        </authorList>
    </citation>
    <scope>NUCLEOTIDE SEQUENCE</scope>
</reference>
<dbReference type="InterPro" id="IPR039725">
    <property type="entry name" value="CC2D1A/B"/>
</dbReference>
<dbReference type="SUPFAM" id="SSF49562">
    <property type="entry name" value="C2 domain (Calcium/lipid-binding domain, CaLB)"/>
    <property type="match status" value="1"/>
</dbReference>
<keyword evidence="3" id="KW-1185">Reference proteome</keyword>
<dbReference type="Gene3D" id="2.60.40.150">
    <property type="entry name" value="C2 domain"/>
    <property type="match status" value="1"/>
</dbReference>
<dbReference type="Proteomes" id="UP000786811">
    <property type="component" value="Unassembled WGS sequence"/>
</dbReference>
<evidence type="ECO:0000313" key="2">
    <source>
        <dbReference type="EMBL" id="CAG5109395.1"/>
    </source>
</evidence>
<sequence length="158" mass="17993">SCTDLTDSDVELSIIRGVNYPKEVDSYVIYEFPYPTENSPTDRTSTVRNTSAPEYDATFTLTGSIDRSSRQCQRTYKRHSLKCQVWSKGGFLRSDNLLGTVTVKLQPLETQCILHDTFPLMNGRKAAGGQLEIKIRVRNPITTKQIEKMTDRWLVIDN</sequence>
<dbReference type="SMART" id="SM00239">
    <property type="entry name" value="C2"/>
    <property type="match status" value="1"/>
</dbReference>
<dbReference type="AlphaFoldDB" id="A0A8J2HUM5"/>
<dbReference type="EMBL" id="CAJNRD030001383">
    <property type="protein sequence ID" value="CAG5109395.1"/>
    <property type="molecule type" value="Genomic_DNA"/>
</dbReference>
<organism evidence="2 3">
    <name type="scientific">Cotesia congregata</name>
    <name type="common">Parasitoid wasp</name>
    <name type="synonym">Apanteles congregatus</name>
    <dbReference type="NCBI Taxonomy" id="51543"/>
    <lineage>
        <taxon>Eukaryota</taxon>
        <taxon>Metazoa</taxon>
        <taxon>Ecdysozoa</taxon>
        <taxon>Arthropoda</taxon>
        <taxon>Hexapoda</taxon>
        <taxon>Insecta</taxon>
        <taxon>Pterygota</taxon>
        <taxon>Neoptera</taxon>
        <taxon>Endopterygota</taxon>
        <taxon>Hymenoptera</taxon>
        <taxon>Apocrita</taxon>
        <taxon>Ichneumonoidea</taxon>
        <taxon>Braconidae</taxon>
        <taxon>Microgastrinae</taxon>
        <taxon>Cotesia</taxon>
    </lineage>
</organism>
<name>A0A8J2HUM5_COTCN</name>
<evidence type="ECO:0000259" key="1">
    <source>
        <dbReference type="PROSITE" id="PS50004"/>
    </source>
</evidence>
<feature type="domain" description="C2" evidence="1">
    <location>
        <begin position="1"/>
        <end position="118"/>
    </location>
</feature>
<dbReference type="GO" id="GO:0001227">
    <property type="term" value="F:DNA-binding transcription repressor activity, RNA polymerase II-specific"/>
    <property type="evidence" value="ECO:0007669"/>
    <property type="project" value="InterPro"/>
</dbReference>
<proteinExistence type="predicted"/>
<comment type="caution">
    <text evidence="2">The sequence shown here is derived from an EMBL/GenBank/DDBJ whole genome shotgun (WGS) entry which is preliminary data.</text>
</comment>
<feature type="non-terminal residue" evidence="2">
    <location>
        <position position="1"/>
    </location>
</feature>
<dbReference type="OrthoDB" id="19996at2759"/>
<dbReference type="PANTHER" id="PTHR13076">
    <property type="entry name" value="COILED-COIL AND C2 DOMAIN-CONTAINING PROTEIN 1-LIKE"/>
    <property type="match status" value="1"/>
</dbReference>
<dbReference type="InterPro" id="IPR035892">
    <property type="entry name" value="C2_domain_sf"/>
</dbReference>
<dbReference type="InterPro" id="IPR037772">
    <property type="entry name" value="C2_Freud"/>
</dbReference>
<protein>
    <submittedName>
        <fullName evidence="2">Similar to l(2)gd1: Coiled-coil and C2 domain-containing protein 1-like (Drosophila melanogaster)</fullName>
    </submittedName>
</protein>
<dbReference type="PANTHER" id="PTHR13076:SF9">
    <property type="entry name" value="COILED-COIL AND C2 DOMAIN-CONTAINING PROTEIN 1-LIKE"/>
    <property type="match status" value="1"/>
</dbReference>